<keyword evidence="2" id="KW-1185">Reference proteome</keyword>
<name>A0ABP4Q3V6_9ACTN</name>
<dbReference type="SUPFAM" id="SSF49303">
    <property type="entry name" value="beta-Galactosidase/glucuronidase domain"/>
    <property type="match status" value="1"/>
</dbReference>
<dbReference type="InterPro" id="IPR036156">
    <property type="entry name" value="Beta-gal/glucu_dom_sf"/>
</dbReference>
<evidence type="ECO:0000313" key="2">
    <source>
        <dbReference type="Proteomes" id="UP001501705"/>
    </source>
</evidence>
<dbReference type="PANTHER" id="PTHR12631">
    <property type="entry name" value="ALPHA-L-IDURONIDASE"/>
    <property type="match status" value="1"/>
</dbReference>
<dbReference type="Gene3D" id="3.20.20.80">
    <property type="entry name" value="Glycosidases"/>
    <property type="match status" value="1"/>
</dbReference>
<dbReference type="InterPro" id="IPR017853">
    <property type="entry name" value="GH"/>
</dbReference>
<protein>
    <recommendedName>
        <fullName evidence="3">Asl1-like glycosyl hydrolase catalytic domain-containing protein</fullName>
    </recommendedName>
</protein>
<evidence type="ECO:0008006" key="3">
    <source>
        <dbReference type="Google" id="ProtNLM"/>
    </source>
</evidence>
<evidence type="ECO:0000313" key="1">
    <source>
        <dbReference type="EMBL" id="GAA1598830.1"/>
    </source>
</evidence>
<dbReference type="SUPFAM" id="SSF51445">
    <property type="entry name" value="(Trans)glycosidases"/>
    <property type="match status" value="1"/>
</dbReference>
<dbReference type="InterPro" id="IPR051923">
    <property type="entry name" value="Glycosyl_Hydrolase_39"/>
</dbReference>
<proteinExistence type="predicted"/>
<organism evidence="1 2">
    <name type="scientific">Kribbella hippodromi</name>
    <dbReference type="NCBI Taxonomy" id="434347"/>
    <lineage>
        <taxon>Bacteria</taxon>
        <taxon>Bacillati</taxon>
        <taxon>Actinomycetota</taxon>
        <taxon>Actinomycetes</taxon>
        <taxon>Propionibacteriales</taxon>
        <taxon>Kribbellaceae</taxon>
        <taxon>Kribbella</taxon>
    </lineage>
</organism>
<dbReference type="EMBL" id="BAAAPH010000027">
    <property type="protein sequence ID" value="GAA1598830.1"/>
    <property type="molecule type" value="Genomic_DNA"/>
</dbReference>
<dbReference type="RefSeq" id="WP_344239589.1">
    <property type="nucleotide sequence ID" value="NZ_BAAAPH010000027.1"/>
</dbReference>
<dbReference type="Proteomes" id="UP001501705">
    <property type="component" value="Unassembled WGS sequence"/>
</dbReference>
<accession>A0ABP4Q3V6</accession>
<dbReference type="PANTHER" id="PTHR12631:SF10">
    <property type="entry name" value="BETA-XYLOSIDASE-LIKE PROTEIN-RELATED"/>
    <property type="match status" value="1"/>
</dbReference>
<comment type="caution">
    <text evidence="1">The sequence shown here is derived from an EMBL/GenBank/DDBJ whole genome shotgun (WGS) entry which is preliminary data.</text>
</comment>
<dbReference type="CDD" id="cd09621">
    <property type="entry name" value="CBM9_like_5"/>
    <property type="match status" value="1"/>
</dbReference>
<sequence>MGLRLHPHLRLPAAALIAGALIAGALVAVPSTAAAAVATLRITNPVLVFDRGAGSVTVSSDQPSVSFRITDEAGVPVTTGTAPVSSGTGAIDVKALGPGYYALSVTAGSGTTATTVPTSFAVLGSFAPGTSTHDQRFGMDMHFGHQPNDSTLFTLMSRLGFTYTRTDQSWNPVELTPGTYTWSNYITDAEVPVAKQAGLTTLLISAYNNKNYDGGVTPYTQAGWDAYGRYTNAIFEHFGQYTKDIEVYNEFNGGFDTATACNQTIADKVRCYLGLLKATHQAVKVNGGHTDANLIGPVAAGIDKPWITGLLDGGALSYLDTFSFHNYAGSNPETMYAEVPWLKQQIRDHNGGKDLPLWITETGQQVMPGVATEADQADFAIRLPVLAFAAGIDKYFWYDLLNDGSDPTNKEHNFGQLKQPTTGVVAQAPKPSLVTQATVLRQIGGLPLTGSDGLAAPAYSYRFGTGSSTTRVMWATTPTTTQVAATGPLTVTDEYGRASTYTPIGGQVSLELGKHPIFVRSATGAAAVRSVRVDAHPAVRLSVPPASNTSETIPATITATTRNVLNGTIAGRPFTLRPSTTGTATSATVQVPASAQTGERSLTASVGVGPLATTRLTADTSVRPATEITTAPAVDNLQNQLKVTITNHRRLSTIPVSSVYWQLTEGATYLGRGTVTDLPDVPPGRSTTVTIDVPKLPAWDKHWFLDRVTLADGTQLTDQGWTGWNPIEPLGNTTTPGINLGTQTTHNYPSGYGGAADLSGTLKPSYTENALVLTADVTDNTHNQPNTDPSLMWSADSIQFAVTPQLPGLNNQRVELGAALLPTGPAVYTWSPPPGQSAGLTPGASANITRSGTTTHYQITVPWTALGIAGPPTAPFGLSLLVNDNDGTVRNWSTWGDGIATTKSATLLRPVQLV</sequence>
<reference evidence="2" key="1">
    <citation type="journal article" date="2019" name="Int. J. Syst. Evol. Microbiol.">
        <title>The Global Catalogue of Microorganisms (GCM) 10K type strain sequencing project: providing services to taxonomists for standard genome sequencing and annotation.</title>
        <authorList>
            <consortium name="The Broad Institute Genomics Platform"/>
            <consortium name="The Broad Institute Genome Sequencing Center for Infectious Disease"/>
            <person name="Wu L."/>
            <person name="Ma J."/>
        </authorList>
    </citation>
    <scope>NUCLEOTIDE SEQUENCE [LARGE SCALE GENOMIC DNA]</scope>
    <source>
        <strain evidence="2">JCM 15572</strain>
    </source>
</reference>
<gene>
    <name evidence="1" type="ORF">GCM10009804_64200</name>
</gene>
<dbReference type="Gene3D" id="2.60.40.1190">
    <property type="match status" value="1"/>
</dbReference>
<dbReference type="SUPFAM" id="SSF49344">
    <property type="entry name" value="CBD9-like"/>
    <property type="match status" value="1"/>
</dbReference>